<keyword evidence="4" id="KW-0472">Membrane</keyword>
<keyword evidence="7" id="KW-0675">Receptor</keyword>
<evidence type="ECO:0000313" key="7">
    <source>
        <dbReference type="EMBL" id="MPC70802.1"/>
    </source>
</evidence>
<evidence type="ECO:0000256" key="2">
    <source>
        <dbReference type="ARBA" id="ARBA00022729"/>
    </source>
</evidence>
<dbReference type="GO" id="GO:0004930">
    <property type="term" value="F:G protein-coupled receptor activity"/>
    <property type="evidence" value="ECO:0007669"/>
    <property type="project" value="UniProtKB-KW"/>
</dbReference>
<keyword evidence="8" id="KW-1185">Reference proteome</keyword>
<dbReference type="EMBL" id="VSRR010031745">
    <property type="protein sequence ID" value="MPC70802.1"/>
    <property type="molecule type" value="Genomic_DNA"/>
</dbReference>
<comment type="similarity">
    <text evidence="1">Belongs to the G-protein coupled receptor 2 family. Mth subfamily.</text>
</comment>
<dbReference type="Gene3D" id="2.170.180.11">
    <property type="entry name" value="Methuselah ectodomain, domain 2"/>
    <property type="match status" value="1"/>
</dbReference>
<keyword evidence="3" id="KW-0297">G-protein coupled receptor</keyword>
<feature type="signal peptide" evidence="5">
    <location>
        <begin position="1"/>
        <end position="42"/>
    </location>
</feature>
<keyword evidence="4" id="KW-1133">Transmembrane helix</keyword>
<reference evidence="7 8" key="1">
    <citation type="submission" date="2019-05" db="EMBL/GenBank/DDBJ databases">
        <title>Another draft genome of Portunus trituberculatus and its Hox gene families provides insights of decapod evolution.</title>
        <authorList>
            <person name="Jeong J.-H."/>
            <person name="Song I."/>
            <person name="Kim S."/>
            <person name="Choi T."/>
            <person name="Kim D."/>
            <person name="Ryu S."/>
            <person name="Kim W."/>
        </authorList>
    </citation>
    <scope>NUCLEOTIDE SEQUENCE [LARGE SCALE GENOMIC DNA]</scope>
    <source>
        <tissue evidence="7">Muscle</tissue>
    </source>
</reference>
<dbReference type="InterPro" id="IPR023311">
    <property type="entry name" value="Methusela_ecto_dom_2"/>
</dbReference>
<evidence type="ECO:0000256" key="3">
    <source>
        <dbReference type="ARBA" id="ARBA00023040"/>
    </source>
</evidence>
<dbReference type="OrthoDB" id="6134459at2759"/>
<feature type="transmembrane region" description="Helical" evidence="4">
    <location>
        <begin position="459"/>
        <end position="482"/>
    </location>
</feature>
<evidence type="ECO:0000256" key="4">
    <source>
        <dbReference type="SAM" id="Phobius"/>
    </source>
</evidence>
<keyword evidence="2 5" id="KW-0732">Signal</keyword>
<evidence type="ECO:0000313" key="8">
    <source>
        <dbReference type="Proteomes" id="UP000324222"/>
    </source>
</evidence>
<dbReference type="Proteomes" id="UP000324222">
    <property type="component" value="Unassembled WGS sequence"/>
</dbReference>
<feature type="transmembrane region" description="Helical" evidence="4">
    <location>
        <begin position="535"/>
        <end position="565"/>
    </location>
</feature>
<keyword evidence="3" id="KW-0807">Transducer</keyword>
<feature type="domain" description="Methuselah N-terminal" evidence="6">
    <location>
        <begin position="328"/>
        <end position="432"/>
    </location>
</feature>
<organism evidence="7 8">
    <name type="scientific">Portunus trituberculatus</name>
    <name type="common">Swimming crab</name>
    <name type="synonym">Neptunus trituberculatus</name>
    <dbReference type="NCBI Taxonomy" id="210409"/>
    <lineage>
        <taxon>Eukaryota</taxon>
        <taxon>Metazoa</taxon>
        <taxon>Ecdysozoa</taxon>
        <taxon>Arthropoda</taxon>
        <taxon>Crustacea</taxon>
        <taxon>Multicrustacea</taxon>
        <taxon>Malacostraca</taxon>
        <taxon>Eumalacostraca</taxon>
        <taxon>Eucarida</taxon>
        <taxon>Decapoda</taxon>
        <taxon>Pleocyemata</taxon>
        <taxon>Brachyura</taxon>
        <taxon>Eubrachyura</taxon>
        <taxon>Portunoidea</taxon>
        <taxon>Portunidae</taxon>
        <taxon>Portuninae</taxon>
        <taxon>Portunus</taxon>
    </lineage>
</organism>
<evidence type="ECO:0000256" key="5">
    <source>
        <dbReference type="SAM" id="SignalP"/>
    </source>
</evidence>
<gene>
    <name evidence="7" type="primary">mthl3_1</name>
    <name evidence="7" type="ORF">E2C01_065061</name>
</gene>
<protein>
    <submittedName>
        <fullName evidence="7">Putative G-protein coupled receptor Mth-like 3</fullName>
    </submittedName>
</protein>
<keyword evidence="4" id="KW-0812">Transmembrane</keyword>
<proteinExistence type="inferred from homology"/>
<name>A0A5B7HHV7_PORTR</name>
<dbReference type="Gene3D" id="1.20.1070.10">
    <property type="entry name" value="Rhodopsin 7-helix transmembrane proteins"/>
    <property type="match status" value="1"/>
</dbReference>
<accession>A0A5B7HHV7</accession>
<dbReference type="SUPFAM" id="SSF63877">
    <property type="entry name" value="Methuselah ectodomain"/>
    <property type="match status" value="1"/>
</dbReference>
<evidence type="ECO:0000259" key="6">
    <source>
        <dbReference type="Pfam" id="PF06652"/>
    </source>
</evidence>
<dbReference type="PANTHER" id="PTHR46953">
    <property type="entry name" value="G-PROTEIN COUPLED RECEPTOR MTH-LIKE 1-RELATED"/>
    <property type="match status" value="1"/>
</dbReference>
<dbReference type="Pfam" id="PF06652">
    <property type="entry name" value="Methuselah_N"/>
    <property type="match status" value="1"/>
</dbReference>
<dbReference type="PANTHER" id="PTHR46953:SF1">
    <property type="entry name" value="G-PROTEIN COUPLED RECEPTOR MTH-LIKE 1-RELATED"/>
    <property type="match status" value="1"/>
</dbReference>
<sequence length="571" mass="63564">MVVMVMVVQQRDGTMAAMGWRPAWCATLSFLLVLLLGQGAWTQHPGDHAGALEEDYTLLTYDYPAEGLDYYEYVDYYGPFTPNLANTTLRKCRCQVDQVWGDDHCQEATTYVNVIDLWAKHHVPANASDFGEVEVGEVICPKGHVKVVLDHNSGLRDAFFLLENGGLFWRDDTFPDYCIEHILDTSGKPTSMEAHICLPPPPVSLCCPPGHALLRNGTCYPDAAAVDVPLSMEVEGQHVTWVIESEGVVTNISCGSEDTYYKRLTEANVTLVYHPRGVVLQWLPPTQHNRPRDRHQYCLGVEVGAHGQVAQYSTLFCYTDMIAAYHEACHNATCIRKCCPEHTIMHGVECIPVHDPSKMWTPKFHERESLSPVASSPEDLTIVHGLPFCESFFKMRPDETEDDRYYLMEDGTVHAPSFSGFSYSAMQYCIDNFIADHPLQEHALLCFIDKTGCNSVQSMAIPALLAVSCVFLAITLLVYVSVPELHAKVHGKCLVSHVTALLLAYLCLIIVQWSAGRLPGAACKIMGMWPARVSLSVLVCLSVSWCVCISRSVSVFPGGSWYVFVISDRLK</sequence>
<dbReference type="AlphaFoldDB" id="A0A5B7HHV7"/>
<feature type="transmembrane region" description="Helical" evidence="4">
    <location>
        <begin position="494"/>
        <end position="515"/>
    </location>
</feature>
<dbReference type="InterPro" id="IPR036272">
    <property type="entry name" value="Methuselah_N_sf"/>
</dbReference>
<feature type="chain" id="PRO_5023118045" evidence="5">
    <location>
        <begin position="43"/>
        <end position="571"/>
    </location>
</feature>
<evidence type="ECO:0000256" key="1">
    <source>
        <dbReference type="ARBA" id="ARBA00008979"/>
    </source>
</evidence>
<dbReference type="InterPro" id="IPR010596">
    <property type="entry name" value="Methuselah_N_dom"/>
</dbReference>
<dbReference type="InterPro" id="IPR052808">
    <property type="entry name" value="GPCR_Mth-like"/>
</dbReference>
<comment type="caution">
    <text evidence="7">The sequence shown here is derived from an EMBL/GenBank/DDBJ whole genome shotgun (WGS) entry which is preliminary data.</text>
</comment>